<dbReference type="AlphaFoldDB" id="A0AA38M1F2"/>
<feature type="domain" description="Endonuclease/exonuclease/phosphatase" evidence="1">
    <location>
        <begin position="25"/>
        <end position="141"/>
    </location>
</feature>
<dbReference type="Proteomes" id="UP001168821">
    <property type="component" value="Unassembled WGS sequence"/>
</dbReference>
<sequence>MNKDIGVQMFKSGVGYVRCELEKFIIYSCYISPNITLELFKKRLDAIMMDVQRVNREAIATGDFNAKSTAWGSPSSDKRGEYIEEWIATLNLVVLNQGNPTFQRGESRSHIDLTLSTSGMSKYFYNWQVSEKETLSLHKYIHFEVDDKNVRKKKKTGKIFINEKLRNFYGTKLTSQNATPQKRRLICCKIYKKTRHGRITEENLEFSHIGGATKSKRPSRSAIGQRYYVLEQEKEEGKEM</sequence>
<dbReference type="SUPFAM" id="SSF56219">
    <property type="entry name" value="DNase I-like"/>
    <property type="match status" value="1"/>
</dbReference>
<evidence type="ECO:0000313" key="2">
    <source>
        <dbReference type="EMBL" id="KAJ3640283.1"/>
    </source>
</evidence>
<dbReference type="PANTHER" id="PTHR33273:SF2">
    <property type="entry name" value="ENDONUCLEASE_EXONUCLEASE_PHOSPHATASE DOMAIN-CONTAINING PROTEIN"/>
    <property type="match status" value="1"/>
</dbReference>
<dbReference type="Pfam" id="PF14529">
    <property type="entry name" value="Exo_endo_phos_2"/>
    <property type="match status" value="1"/>
</dbReference>
<accession>A0AA38M1F2</accession>
<comment type="caution">
    <text evidence="2">The sequence shown here is derived from an EMBL/GenBank/DDBJ whole genome shotgun (WGS) entry which is preliminary data.</text>
</comment>
<dbReference type="PANTHER" id="PTHR33273">
    <property type="entry name" value="DOMAIN-CONTAINING PROTEIN, PUTATIVE-RELATED"/>
    <property type="match status" value="1"/>
</dbReference>
<protein>
    <recommendedName>
        <fullName evidence="1">Endonuclease/exonuclease/phosphatase domain-containing protein</fullName>
    </recommendedName>
</protein>
<dbReference type="CDD" id="cd09077">
    <property type="entry name" value="R1-I-EN"/>
    <property type="match status" value="1"/>
</dbReference>
<dbReference type="InterPro" id="IPR036691">
    <property type="entry name" value="Endo/exonu/phosph_ase_sf"/>
</dbReference>
<dbReference type="Gene3D" id="3.60.10.10">
    <property type="entry name" value="Endonuclease/exonuclease/phosphatase"/>
    <property type="match status" value="1"/>
</dbReference>
<dbReference type="InterPro" id="IPR005135">
    <property type="entry name" value="Endo/exonuclease/phosphatase"/>
</dbReference>
<evidence type="ECO:0000259" key="1">
    <source>
        <dbReference type="Pfam" id="PF14529"/>
    </source>
</evidence>
<organism evidence="2 3">
    <name type="scientific">Zophobas morio</name>
    <dbReference type="NCBI Taxonomy" id="2755281"/>
    <lineage>
        <taxon>Eukaryota</taxon>
        <taxon>Metazoa</taxon>
        <taxon>Ecdysozoa</taxon>
        <taxon>Arthropoda</taxon>
        <taxon>Hexapoda</taxon>
        <taxon>Insecta</taxon>
        <taxon>Pterygota</taxon>
        <taxon>Neoptera</taxon>
        <taxon>Endopterygota</taxon>
        <taxon>Coleoptera</taxon>
        <taxon>Polyphaga</taxon>
        <taxon>Cucujiformia</taxon>
        <taxon>Tenebrionidae</taxon>
        <taxon>Zophobas</taxon>
    </lineage>
</organism>
<proteinExistence type="predicted"/>
<dbReference type="EMBL" id="JALNTZ010000010">
    <property type="protein sequence ID" value="KAJ3640283.1"/>
    <property type="molecule type" value="Genomic_DNA"/>
</dbReference>
<reference evidence="2" key="1">
    <citation type="journal article" date="2023" name="G3 (Bethesda)">
        <title>Whole genome assemblies of Zophobas morio and Tenebrio molitor.</title>
        <authorList>
            <person name="Kaur S."/>
            <person name="Stinson S.A."/>
            <person name="diCenzo G.C."/>
        </authorList>
    </citation>
    <scope>NUCLEOTIDE SEQUENCE</scope>
    <source>
        <strain evidence="2">QUZm001</strain>
    </source>
</reference>
<name>A0AA38M1F2_9CUCU</name>
<gene>
    <name evidence="2" type="ORF">Zmor_003592</name>
</gene>
<keyword evidence="3" id="KW-1185">Reference proteome</keyword>
<evidence type="ECO:0000313" key="3">
    <source>
        <dbReference type="Proteomes" id="UP001168821"/>
    </source>
</evidence>
<dbReference type="GO" id="GO:0003824">
    <property type="term" value="F:catalytic activity"/>
    <property type="evidence" value="ECO:0007669"/>
    <property type="project" value="InterPro"/>
</dbReference>